<evidence type="ECO:0000256" key="4">
    <source>
        <dbReference type="ARBA" id="ARBA00023157"/>
    </source>
</evidence>
<gene>
    <name evidence="6" type="ORF">ANN_07919</name>
</gene>
<dbReference type="SMART" id="SM00020">
    <property type="entry name" value="Tryp_SPc"/>
    <property type="match status" value="1"/>
</dbReference>
<proteinExistence type="predicted"/>
<dbReference type="PANTHER" id="PTHR24276">
    <property type="entry name" value="POLYSERASE-RELATED"/>
    <property type="match status" value="1"/>
</dbReference>
<feature type="domain" description="Peptidase S1" evidence="5">
    <location>
        <begin position="49"/>
        <end position="270"/>
    </location>
</feature>
<organism evidence="6 7">
    <name type="scientific">Periplaneta americana</name>
    <name type="common">American cockroach</name>
    <name type="synonym">Blatta americana</name>
    <dbReference type="NCBI Taxonomy" id="6978"/>
    <lineage>
        <taxon>Eukaryota</taxon>
        <taxon>Metazoa</taxon>
        <taxon>Ecdysozoa</taxon>
        <taxon>Arthropoda</taxon>
        <taxon>Hexapoda</taxon>
        <taxon>Insecta</taxon>
        <taxon>Pterygota</taxon>
        <taxon>Neoptera</taxon>
        <taxon>Polyneoptera</taxon>
        <taxon>Dictyoptera</taxon>
        <taxon>Blattodea</taxon>
        <taxon>Blattoidea</taxon>
        <taxon>Blattidae</taxon>
        <taxon>Blattinae</taxon>
        <taxon>Periplaneta</taxon>
    </lineage>
</organism>
<comment type="caution">
    <text evidence="6">The sequence shown here is derived from an EMBL/GenBank/DDBJ whole genome shotgun (WGS) entry which is preliminary data.</text>
</comment>
<dbReference type="EMBL" id="JAJSOF020000017">
    <property type="protein sequence ID" value="KAJ4439791.1"/>
    <property type="molecule type" value="Genomic_DNA"/>
</dbReference>
<dbReference type="Gene3D" id="2.40.10.10">
    <property type="entry name" value="Trypsin-like serine proteases"/>
    <property type="match status" value="3"/>
</dbReference>
<dbReference type="PANTHER" id="PTHR24276:SF98">
    <property type="entry name" value="FI18310P1-RELATED"/>
    <property type="match status" value="1"/>
</dbReference>
<dbReference type="Proteomes" id="UP001148838">
    <property type="component" value="Unassembled WGS sequence"/>
</dbReference>
<accession>A0ABQ8T180</accession>
<sequence length="271" mass="30164">MASLCEGDDEPPGSLKAIFVVTSATVRRIHPPLWRVHHRRKVGNLGRALRLPVEPPFEYSKSVQAIPMESSSVADGTIGVATGWGRVETYGRQSDVLLQVSLPVLNYDTCSDNYFDEGFEDVPHHDQMCTLDDGKGTCQREVLLLCPVEDTFLKIIVDIDDDCERPATQNLFRANELCHEGEPRPKKLGRNRVATVKNMLIVMYENGVNISHALPAMKILCCEGDSGGPFVVDGKLVGIHSWEPECGQREYPSIFSNMSYFRGWVKDVTGI</sequence>
<dbReference type="InterPro" id="IPR043504">
    <property type="entry name" value="Peptidase_S1_PA_chymotrypsin"/>
</dbReference>
<evidence type="ECO:0000313" key="6">
    <source>
        <dbReference type="EMBL" id="KAJ4439791.1"/>
    </source>
</evidence>
<dbReference type="InterPro" id="IPR009003">
    <property type="entry name" value="Peptidase_S1_PA"/>
</dbReference>
<evidence type="ECO:0000313" key="7">
    <source>
        <dbReference type="Proteomes" id="UP001148838"/>
    </source>
</evidence>
<dbReference type="InterPro" id="IPR001254">
    <property type="entry name" value="Trypsin_dom"/>
</dbReference>
<keyword evidence="3" id="KW-0720">Serine protease</keyword>
<dbReference type="SUPFAM" id="SSF50494">
    <property type="entry name" value="Trypsin-like serine proteases"/>
    <property type="match status" value="1"/>
</dbReference>
<dbReference type="InterPro" id="IPR050430">
    <property type="entry name" value="Peptidase_S1"/>
</dbReference>
<keyword evidence="1" id="KW-0645">Protease</keyword>
<evidence type="ECO:0000256" key="2">
    <source>
        <dbReference type="ARBA" id="ARBA00022801"/>
    </source>
</evidence>
<keyword evidence="2" id="KW-0378">Hydrolase</keyword>
<dbReference type="Pfam" id="PF00089">
    <property type="entry name" value="Trypsin"/>
    <property type="match status" value="2"/>
</dbReference>
<reference evidence="6 7" key="1">
    <citation type="journal article" date="2022" name="Allergy">
        <title>Genome assembly and annotation of Periplaneta americana reveal a comprehensive cockroach allergen profile.</title>
        <authorList>
            <person name="Wang L."/>
            <person name="Xiong Q."/>
            <person name="Saelim N."/>
            <person name="Wang L."/>
            <person name="Nong W."/>
            <person name="Wan A.T."/>
            <person name="Shi M."/>
            <person name="Liu X."/>
            <person name="Cao Q."/>
            <person name="Hui J.H.L."/>
            <person name="Sookrung N."/>
            <person name="Leung T.F."/>
            <person name="Tungtrongchitr A."/>
            <person name="Tsui S.K.W."/>
        </authorList>
    </citation>
    <scope>NUCLEOTIDE SEQUENCE [LARGE SCALE GENOMIC DNA]</scope>
    <source>
        <strain evidence="6">PWHHKU_190912</strain>
    </source>
</reference>
<keyword evidence="7" id="KW-1185">Reference proteome</keyword>
<keyword evidence="4" id="KW-1015">Disulfide bond</keyword>
<dbReference type="PROSITE" id="PS50240">
    <property type="entry name" value="TRYPSIN_DOM"/>
    <property type="match status" value="1"/>
</dbReference>
<evidence type="ECO:0000259" key="5">
    <source>
        <dbReference type="PROSITE" id="PS50240"/>
    </source>
</evidence>
<evidence type="ECO:0000256" key="1">
    <source>
        <dbReference type="ARBA" id="ARBA00022670"/>
    </source>
</evidence>
<evidence type="ECO:0000256" key="3">
    <source>
        <dbReference type="ARBA" id="ARBA00022825"/>
    </source>
</evidence>
<protein>
    <recommendedName>
        <fullName evidence="5">Peptidase S1 domain-containing protein</fullName>
    </recommendedName>
</protein>
<name>A0ABQ8T180_PERAM</name>